<evidence type="ECO:0000313" key="2">
    <source>
        <dbReference type="EMBL" id="PMD60027.1"/>
    </source>
</evidence>
<dbReference type="OrthoDB" id="674604at2759"/>
<dbReference type="EMBL" id="KZ613803">
    <property type="protein sequence ID" value="PMD60027.1"/>
    <property type="molecule type" value="Genomic_DNA"/>
</dbReference>
<evidence type="ECO:0000313" key="3">
    <source>
        <dbReference type="Proteomes" id="UP000235371"/>
    </source>
</evidence>
<dbReference type="PANTHER" id="PTHR10622:SF11">
    <property type="entry name" value="HET-DOMAIN-CONTAINING PROTEIN"/>
    <property type="match status" value="1"/>
</dbReference>
<sequence>MRLLQVNENGEFSLTRDLTNNIPRYAILSHTWGDDEEEVTFKDLENGSEKTKSGYKKIQFCGAQASRDGLRNFWVDTCCIDKSNSTELSEAINSMFRWYSNAAKCYVYLSDVSAIGLDPIDESLQLWEPAFRNSRWFTRGWTLQELIAPPSVEFFCSHGRRLGNKKELEQQLLEITGIPASALRGTPLSEFTVNERMSWACTRTTHREEDKAYSLLGIFDICMPLLYGEGLGKANIRILKLIEELPYPMQSGKHTTSFH</sequence>
<reference evidence="2 3" key="1">
    <citation type="submission" date="2016-04" db="EMBL/GenBank/DDBJ databases">
        <title>A degradative enzymes factory behind the ericoid mycorrhizal symbiosis.</title>
        <authorList>
            <consortium name="DOE Joint Genome Institute"/>
            <person name="Martino E."/>
            <person name="Morin E."/>
            <person name="Grelet G."/>
            <person name="Kuo A."/>
            <person name="Kohler A."/>
            <person name="Daghino S."/>
            <person name="Barry K."/>
            <person name="Choi C."/>
            <person name="Cichocki N."/>
            <person name="Clum A."/>
            <person name="Copeland A."/>
            <person name="Hainaut M."/>
            <person name="Haridas S."/>
            <person name="Labutti K."/>
            <person name="Lindquist E."/>
            <person name="Lipzen A."/>
            <person name="Khouja H.-R."/>
            <person name="Murat C."/>
            <person name="Ohm R."/>
            <person name="Olson A."/>
            <person name="Spatafora J."/>
            <person name="Veneault-Fourrey C."/>
            <person name="Henrissat B."/>
            <person name="Grigoriev I."/>
            <person name="Martin F."/>
            <person name="Perotto S."/>
        </authorList>
    </citation>
    <scope>NUCLEOTIDE SEQUENCE [LARGE SCALE GENOMIC DNA]</scope>
    <source>
        <strain evidence="2 3">E</strain>
    </source>
</reference>
<protein>
    <submittedName>
        <fullName evidence="2">HET-domain-containing protein</fullName>
    </submittedName>
</protein>
<name>A0A2J6TAH2_9HELO</name>
<dbReference type="RefSeq" id="XP_024736931.1">
    <property type="nucleotide sequence ID" value="XM_024874809.1"/>
</dbReference>
<proteinExistence type="predicted"/>
<dbReference type="InterPro" id="IPR010730">
    <property type="entry name" value="HET"/>
</dbReference>
<accession>A0A2J6TAH2</accession>
<dbReference type="Pfam" id="PF06985">
    <property type="entry name" value="HET"/>
    <property type="match status" value="1"/>
</dbReference>
<feature type="domain" description="Heterokaryon incompatibility" evidence="1">
    <location>
        <begin position="25"/>
        <end position="116"/>
    </location>
</feature>
<dbReference type="PANTHER" id="PTHR10622">
    <property type="entry name" value="HET DOMAIN-CONTAINING PROTEIN"/>
    <property type="match status" value="1"/>
</dbReference>
<dbReference type="Proteomes" id="UP000235371">
    <property type="component" value="Unassembled WGS sequence"/>
</dbReference>
<evidence type="ECO:0000259" key="1">
    <source>
        <dbReference type="Pfam" id="PF06985"/>
    </source>
</evidence>
<gene>
    <name evidence="2" type="ORF">K444DRAFT_529438</name>
</gene>
<dbReference type="InParanoid" id="A0A2J6TAH2"/>
<organism evidence="2 3">
    <name type="scientific">Hyaloscypha bicolor E</name>
    <dbReference type="NCBI Taxonomy" id="1095630"/>
    <lineage>
        <taxon>Eukaryota</taxon>
        <taxon>Fungi</taxon>
        <taxon>Dikarya</taxon>
        <taxon>Ascomycota</taxon>
        <taxon>Pezizomycotina</taxon>
        <taxon>Leotiomycetes</taxon>
        <taxon>Helotiales</taxon>
        <taxon>Hyaloscyphaceae</taxon>
        <taxon>Hyaloscypha</taxon>
        <taxon>Hyaloscypha bicolor</taxon>
    </lineage>
</organism>
<keyword evidence="3" id="KW-1185">Reference proteome</keyword>
<dbReference type="AlphaFoldDB" id="A0A2J6TAH2"/>
<dbReference type="GeneID" id="36582889"/>